<dbReference type="InterPro" id="IPR027417">
    <property type="entry name" value="P-loop_NTPase"/>
</dbReference>
<evidence type="ECO:0000259" key="4">
    <source>
        <dbReference type="PROSITE" id="PS51194"/>
    </source>
</evidence>
<dbReference type="SMART" id="SM00490">
    <property type="entry name" value="HELICc"/>
    <property type="match status" value="1"/>
</dbReference>
<gene>
    <name evidence="5" type="ORF">CVV64_11210</name>
</gene>
<dbReference type="FunFam" id="3.40.50.300:FF:000533">
    <property type="entry name" value="Helicase, Snf2 family"/>
    <property type="match status" value="1"/>
</dbReference>
<feature type="domain" description="Helicase C-terminal" evidence="4">
    <location>
        <begin position="916"/>
        <end position="1088"/>
    </location>
</feature>
<feature type="region of interest" description="Disordered" evidence="2">
    <location>
        <begin position="346"/>
        <end position="369"/>
    </location>
</feature>
<evidence type="ECO:0000313" key="5">
    <source>
        <dbReference type="EMBL" id="PKK90079.1"/>
    </source>
</evidence>
<organism evidence="5 6">
    <name type="scientific">Candidatus Wallbacteria bacterium HGW-Wallbacteria-1</name>
    <dbReference type="NCBI Taxonomy" id="2013854"/>
    <lineage>
        <taxon>Bacteria</taxon>
        <taxon>Candidatus Walliibacteriota</taxon>
    </lineage>
</organism>
<accession>A0A2N1PP22</accession>
<evidence type="ECO:0000259" key="3">
    <source>
        <dbReference type="PROSITE" id="PS51192"/>
    </source>
</evidence>
<dbReference type="SMART" id="SM00487">
    <property type="entry name" value="DEXDc"/>
    <property type="match status" value="1"/>
</dbReference>
<dbReference type="Pfam" id="PF12419">
    <property type="entry name" value="DUF3670"/>
    <property type="match status" value="1"/>
</dbReference>
<sequence>MLVLHAAKEGRDLLVWAERLDDNGSALQTGQPISANCPAAPFIHPYACGIVALKTFLESFGFDLTKTSATAERAVAWLPALLDPQNETLSVLPSDSVLVAPEATTEPESSGNSQNTVMAPWLITVFKLRPDAWPPFFEAVLNCFFRDWDRLGVSTRGSLGSDTLFWFSLFRRAMVELTEARQMPSLGLEQDSSSEDINSSHEYRSLWHPVFDSSLIRNLEEKAAVMPRACLCIVQDQEPLQPPPFTMRGLPHRECSAFITDAVDWSVRYAWSLGTRTRETKLDPSDIHNHYDRWLVSLRSTTPNLGNSTGSAEVAAMVGTWTGRRPGLGRGSGVLTMILSEPHRRRKASIESVASSLKSPGEDNPDEQRDSFDRWELALCLTYEDDPGTRIPAHQIWGRDRSEEARLLPLLAPAADVFPPLRSAMTHEYPSRLHLTTDQVFNFLREDSLKLQNLGIRLLLPSWFNRHSRAREAGISIRILDTPSLSPDPGSYLNFDWKAALGNEEITQDELQQMAASKVPLVRFRETWVEVDQDSIKAALSMIRDGKSGKASARSLILTAMGGKSVDQVSNPWSNAFNGVEGGGWFQDILRKLLDRSALTEQDPPEGFIGTLRAYQNRGLAWLDYLTGLGIGACLADDMGLGKTIQALALIQRQKECGRKGPVLLVCPTSIVSNWKREAERFTPSMEVIVHHGGQRTRGDDFHAQVESLDMVISSYGLLQRDAHLFREVPWDGIILDEAQNIKNPNTKQSKVARSLKSSWRLALTGTPVENNLMDLWAIMEFINPGLLGSPNRFRKEFAFPASGADGLDRAEKTRNRLQRTIGPLILRRLKTDRTIIDDLPEKMEMTVYCNMTREQAALYSAVTREAMTSLRVGAGRERKGIILATLSRLKQICNHPAHYLGDNSEMVGRSGKLERLDEMVEELLSIGDKALVFTQFVKMGEILRTHLSEKFGFQVPFLHGGLSKGRRQKLIDSFQEPEGPGIFLLSLRAGGTGLNLTAANHVFHYDRWWNPAVEDQATDRAFRIGQVKNVQVHKFVCAGTLEERIDDILRGKTRLAREVVGTGENWLASLSNEELYDIFSLGADDIGE</sequence>
<dbReference type="InterPro" id="IPR038718">
    <property type="entry name" value="SNF2-like_sf"/>
</dbReference>
<dbReference type="AlphaFoldDB" id="A0A2N1PP22"/>
<dbReference type="SUPFAM" id="SSF52540">
    <property type="entry name" value="P-loop containing nucleoside triphosphate hydrolases"/>
    <property type="match status" value="2"/>
</dbReference>
<dbReference type="Pfam" id="PF00271">
    <property type="entry name" value="Helicase_C"/>
    <property type="match status" value="1"/>
</dbReference>
<keyword evidence="5" id="KW-0547">Nucleotide-binding</keyword>
<dbReference type="GO" id="GO:0016787">
    <property type="term" value="F:hydrolase activity"/>
    <property type="evidence" value="ECO:0007669"/>
    <property type="project" value="UniProtKB-KW"/>
</dbReference>
<name>A0A2N1PP22_9BACT</name>
<dbReference type="PROSITE" id="PS51192">
    <property type="entry name" value="HELICASE_ATP_BIND_1"/>
    <property type="match status" value="1"/>
</dbReference>
<keyword evidence="5" id="KW-0067">ATP-binding</keyword>
<dbReference type="Pfam" id="PF00176">
    <property type="entry name" value="SNF2-rel_dom"/>
    <property type="match status" value="1"/>
</dbReference>
<evidence type="ECO:0000256" key="2">
    <source>
        <dbReference type="SAM" id="MobiDB-lite"/>
    </source>
</evidence>
<dbReference type="InterPro" id="IPR001650">
    <property type="entry name" value="Helicase_C-like"/>
</dbReference>
<dbReference type="EMBL" id="PGXC01000008">
    <property type="protein sequence ID" value="PKK90079.1"/>
    <property type="molecule type" value="Genomic_DNA"/>
</dbReference>
<dbReference type="Proteomes" id="UP000233256">
    <property type="component" value="Unassembled WGS sequence"/>
</dbReference>
<comment type="caution">
    <text evidence="5">The sequence shown here is derived from an EMBL/GenBank/DDBJ whole genome shotgun (WGS) entry which is preliminary data.</text>
</comment>
<keyword evidence="1" id="KW-0378">Hydrolase</keyword>
<dbReference type="InterPro" id="IPR014001">
    <property type="entry name" value="Helicase_ATP-bd"/>
</dbReference>
<protein>
    <submittedName>
        <fullName evidence="5">ATP-dependent helicase</fullName>
    </submittedName>
</protein>
<dbReference type="CDD" id="cd18012">
    <property type="entry name" value="DEXQc_arch_SWI2_SNF2"/>
    <property type="match status" value="1"/>
</dbReference>
<dbReference type="GO" id="GO:0004386">
    <property type="term" value="F:helicase activity"/>
    <property type="evidence" value="ECO:0007669"/>
    <property type="project" value="UniProtKB-KW"/>
</dbReference>
<dbReference type="InterPro" id="IPR049730">
    <property type="entry name" value="SNF2/RAD54-like_C"/>
</dbReference>
<evidence type="ECO:0000256" key="1">
    <source>
        <dbReference type="ARBA" id="ARBA00022801"/>
    </source>
</evidence>
<dbReference type="Gene3D" id="3.40.50.300">
    <property type="entry name" value="P-loop containing nucleotide triphosphate hydrolases"/>
    <property type="match status" value="1"/>
</dbReference>
<dbReference type="PANTHER" id="PTHR10799">
    <property type="entry name" value="SNF2/RAD54 HELICASE FAMILY"/>
    <property type="match status" value="1"/>
</dbReference>
<dbReference type="InterPro" id="IPR000330">
    <property type="entry name" value="SNF2_N"/>
</dbReference>
<dbReference type="GO" id="GO:0005524">
    <property type="term" value="F:ATP binding"/>
    <property type="evidence" value="ECO:0007669"/>
    <property type="project" value="InterPro"/>
</dbReference>
<dbReference type="PROSITE" id="PS51194">
    <property type="entry name" value="HELICASE_CTER"/>
    <property type="match status" value="1"/>
</dbReference>
<feature type="domain" description="Helicase ATP-binding" evidence="3">
    <location>
        <begin position="624"/>
        <end position="786"/>
    </location>
</feature>
<dbReference type="CDD" id="cd18793">
    <property type="entry name" value="SF2_C_SNF"/>
    <property type="match status" value="1"/>
</dbReference>
<evidence type="ECO:0000313" key="6">
    <source>
        <dbReference type="Proteomes" id="UP000233256"/>
    </source>
</evidence>
<proteinExistence type="predicted"/>
<reference evidence="5 6" key="1">
    <citation type="journal article" date="2017" name="ISME J.">
        <title>Potential for microbial H2 and metal transformations associated with novel bacteria and archaea in deep terrestrial subsurface sediments.</title>
        <authorList>
            <person name="Hernsdorf A.W."/>
            <person name="Amano Y."/>
            <person name="Miyakawa K."/>
            <person name="Ise K."/>
            <person name="Suzuki Y."/>
            <person name="Anantharaman K."/>
            <person name="Probst A."/>
            <person name="Burstein D."/>
            <person name="Thomas B.C."/>
            <person name="Banfield J.F."/>
        </authorList>
    </citation>
    <scope>NUCLEOTIDE SEQUENCE [LARGE SCALE GENOMIC DNA]</scope>
    <source>
        <strain evidence="5">HGW-Wallbacteria-1</strain>
    </source>
</reference>
<dbReference type="InterPro" id="IPR022138">
    <property type="entry name" value="DUF3670"/>
</dbReference>
<dbReference type="Gene3D" id="3.40.50.10810">
    <property type="entry name" value="Tandem AAA-ATPase domain"/>
    <property type="match status" value="1"/>
</dbReference>
<keyword evidence="5" id="KW-0347">Helicase</keyword>